<sequence>MSNVSTLAASGFNPRLRLDLSSGKRPLRSLNDSTGRALPPPHAASPLPAAEPPPVDLERALALMRGRHTRDMHERHVSTLHKLAAANARGFYFCDVGSLAALLALSRAHLDAGLDAYAAPLRALLRALSSPLQKLRCNDDERYEQPLVALLGEVGTLVEAESAPVAEAAVEMLLSLVGANFSRVATPEHAAREAVAAGLRLGTMWAQKLLARSAAPRSAMRVLSLPAAAPRAVAALRLLRALSRAAESAEQIVEAEGFPRLVELLDAPLGDPSLPLAVELVWNLLDAARGRAVERLLDAGGAAALLRLHERTVGAGGVDTEKELRNEVLVLGTLLAAAGDEARAALLDGGFFEAVLRLVCGGAARGARLVVPSLVNLEMIQLALHFLQASGGASARHAPSARHSAPPQYTAAAHSLCTTHQRVPLATSPALIPLEQVVIAASSPMPAAVRDLLIETQLAQAMIELLDPEEDGSFWQPAQQQELRLRAMTLLANLSVVCPKQLTKLPRLAPTLLHYLDASTDAELRDGALHVLVDALPASPSLQQSLGSTGAVQRILDMASAVAMGGGTARGSLAPFSRTTKLSTAALHVPVGLSAAAMQDAILALSLFCGGEAAEAPAFAEEFGAQGGVAVLLRLLQPHTDTKLLLSAIDCLWNTVAGSETNTGRLVARDGILQLMDCLEATAFAPRAQLLSCLADLLADPRAVTQCKEWHGARRQCAVQQLLAMWREEEARLGGATGGARLRSTARPLRTGREAELARLNQTLQLRSEEEEEALEELVELAGGYDEASLAEDTAALANGLCLTTRTQLVISGRLGGLGSEASAVLEAFDMRSKLYAVLSQLHFAASLPLTTEEEMLLVTARNYIDFCAAEEWQNVCDEMEEAGVRPTTPDAKVLEAHLAEYNDAATKVLEQQGELGKSIQADLSLQEEAMVSRVRVLRDGPMGQVVKAKGRSLFRARIDAKAKVGDMLARSKVGYRGPQPTAEEYADATLLKLEAQLRGTTDEEDNAPPPDDAPAVQFELRHVPQALTEISSTAEADPQLVDPFLMSRGIGLSSSGKPTAQAASLHFNLESSAPSLDVHALNHTLSAPLAKDELRSMCVDYLQTAVQ</sequence>
<dbReference type="InterPro" id="IPR011989">
    <property type="entry name" value="ARM-like"/>
</dbReference>
<name>A0AB34JZ14_PRYPA</name>
<dbReference type="PANTHER" id="PTHR14716">
    <property type="entry name" value="CILIA- AND FLAGELLA-ASSOCIATED PROTEIN 69"/>
    <property type="match status" value="1"/>
</dbReference>
<proteinExistence type="predicted"/>
<dbReference type="EMBL" id="JBGBPQ010000003">
    <property type="protein sequence ID" value="KAL1527196.1"/>
    <property type="molecule type" value="Genomic_DNA"/>
</dbReference>
<keyword evidence="4" id="KW-1185">Reference proteome</keyword>
<comment type="caution">
    <text evidence="3">The sequence shown here is derived from an EMBL/GenBank/DDBJ whole genome shotgun (WGS) entry which is preliminary data.</text>
</comment>
<evidence type="ECO:0000313" key="3">
    <source>
        <dbReference type="EMBL" id="KAL1527196.1"/>
    </source>
</evidence>
<evidence type="ECO:0000313" key="4">
    <source>
        <dbReference type="Proteomes" id="UP001515480"/>
    </source>
</evidence>
<dbReference type="InterPro" id="IPR048733">
    <property type="entry name" value="CFA69_ARM_dom"/>
</dbReference>
<feature type="domain" description="Cilia- and flagella-associated protein 69 ARM repeats" evidence="2">
    <location>
        <begin position="602"/>
        <end position="737"/>
    </location>
</feature>
<dbReference type="Gene3D" id="1.25.10.10">
    <property type="entry name" value="Leucine-rich Repeat Variant"/>
    <property type="match status" value="3"/>
</dbReference>
<evidence type="ECO:0000259" key="2">
    <source>
        <dbReference type="Pfam" id="PF21049"/>
    </source>
</evidence>
<accession>A0AB34JZ14</accession>
<protein>
    <recommendedName>
        <fullName evidence="2">Cilia- and flagella-associated protein 69 ARM repeats domain-containing protein</fullName>
    </recommendedName>
</protein>
<feature type="compositionally biased region" description="Pro residues" evidence="1">
    <location>
        <begin position="38"/>
        <end position="53"/>
    </location>
</feature>
<feature type="domain" description="Cilia- and flagella-associated protein 69 ARM repeats" evidence="2">
    <location>
        <begin position="55"/>
        <end position="356"/>
    </location>
</feature>
<dbReference type="Proteomes" id="UP001515480">
    <property type="component" value="Unassembled WGS sequence"/>
</dbReference>
<feature type="region of interest" description="Disordered" evidence="1">
    <location>
        <begin position="23"/>
        <end position="53"/>
    </location>
</feature>
<reference evidence="3 4" key="1">
    <citation type="journal article" date="2024" name="Science">
        <title>Giant polyketide synthase enzymes in the biosynthesis of giant marine polyether toxins.</title>
        <authorList>
            <person name="Fallon T.R."/>
            <person name="Shende V.V."/>
            <person name="Wierzbicki I.H."/>
            <person name="Pendleton A.L."/>
            <person name="Watervoot N.F."/>
            <person name="Auber R.P."/>
            <person name="Gonzalez D.J."/>
            <person name="Wisecaver J.H."/>
            <person name="Moore B.S."/>
        </authorList>
    </citation>
    <scope>NUCLEOTIDE SEQUENCE [LARGE SCALE GENOMIC DNA]</scope>
    <source>
        <strain evidence="3 4">12B1</strain>
    </source>
</reference>
<organism evidence="3 4">
    <name type="scientific">Prymnesium parvum</name>
    <name type="common">Toxic golden alga</name>
    <dbReference type="NCBI Taxonomy" id="97485"/>
    <lineage>
        <taxon>Eukaryota</taxon>
        <taxon>Haptista</taxon>
        <taxon>Haptophyta</taxon>
        <taxon>Prymnesiophyceae</taxon>
        <taxon>Prymnesiales</taxon>
        <taxon>Prymnesiaceae</taxon>
        <taxon>Prymnesium</taxon>
    </lineage>
</organism>
<gene>
    <name evidence="3" type="ORF">AB1Y20_015875</name>
</gene>
<dbReference type="AlphaFoldDB" id="A0AB34JZ14"/>
<dbReference type="PANTHER" id="PTHR14716:SF0">
    <property type="entry name" value="CILIA- AND FLAGELLA-ASSOCIATED PROTEIN 69"/>
    <property type="match status" value="1"/>
</dbReference>
<dbReference type="InterPro" id="IPR016024">
    <property type="entry name" value="ARM-type_fold"/>
</dbReference>
<dbReference type="InterPro" id="IPR048732">
    <property type="entry name" value="CFA69"/>
</dbReference>
<dbReference type="Pfam" id="PF21049">
    <property type="entry name" value="CFA69_ARM_rpt"/>
    <property type="match status" value="2"/>
</dbReference>
<dbReference type="SUPFAM" id="SSF48371">
    <property type="entry name" value="ARM repeat"/>
    <property type="match status" value="1"/>
</dbReference>
<evidence type="ECO:0000256" key="1">
    <source>
        <dbReference type="SAM" id="MobiDB-lite"/>
    </source>
</evidence>